<dbReference type="PANTHER" id="PTHR43792">
    <property type="entry name" value="GNAT FAMILY, PUTATIVE (AFU_ORTHOLOGUE AFUA_3G00765)-RELATED-RELATED"/>
    <property type="match status" value="1"/>
</dbReference>
<gene>
    <name evidence="2" type="ORF">DQG23_32805</name>
</gene>
<feature type="domain" description="N-acetyltransferase" evidence="1">
    <location>
        <begin position="16"/>
        <end position="169"/>
    </location>
</feature>
<proteinExistence type="predicted"/>
<dbReference type="GO" id="GO:0005737">
    <property type="term" value="C:cytoplasm"/>
    <property type="evidence" value="ECO:0007669"/>
    <property type="project" value="TreeGrafter"/>
</dbReference>
<dbReference type="PROSITE" id="PS51186">
    <property type="entry name" value="GNAT"/>
    <property type="match status" value="1"/>
</dbReference>
<name>A0A329M0X9_9BACL</name>
<keyword evidence="3" id="KW-1185">Reference proteome</keyword>
<dbReference type="SUPFAM" id="SSF55729">
    <property type="entry name" value="Acyl-CoA N-acyltransferases (Nat)"/>
    <property type="match status" value="1"/>
</dbReference>
<dbReference type="RefSeq" id="WP_113035336.1">
    <property type="nucleotide sequence ID" value="NZ_QMFB01000029.1"/>
</dbReference>
<dbReference type="Gene3D" id="3.40.630.30">
    <property type="match status" value="1"/>
</dbReference>
<dbReference type="OrthoDB" id="9785602at2"/>
<evidence type="ECO:0000313" key="2">
    <source>
        <dbReference type="EMBL" id="RAV13661.1"/>
    </source>
</evidence>
<dbReference type="Pfam" id="PF13302">
    <property type="entry name" value="Acetyltransf_3"/>
    <property type="match status" value="1"/>
</dbReference>
<keyword evidence="2" id="KW-0808">Transferase</keyword>
<dbReference type="InterPro" id="IPR051531">
    <property type="entry name" value="N-acetyltransferase"/>
</dbReference>
<dbReference type="InterPro" id="IPR000182">
    <property type="entry name" value="GNAT_dom"/>
</dbReference>
<dbReference type="InterPro" id="IPR016181">
    <property type="entry name" value="Acyl_CoA_acyltransferase"/>
</dbReference>
<sequence>MSILNFIFPDIETDRLKLAILTLDDTDAVFNHFSDENVTRFMDISPCKDREEAKEIIRFHLEDTGCRWGIFSKRNAEFIGTCGFHCWFQGEQPRAEIGFDLARGYWGKGIMQEALKPVIDFGFKLMKLDLIEATVEQKNDRSINLLHKLNFDRETELRDQLIYFFLLRERWRIH</sequence>
<evidence type="ECO:0000259" key="1">
    <source>
        <dbReference type="PROSITE" id="PS51186"/>
    </source>
</evidence>
<evidence type="ECO:0000313" key="3">
    <source>
        <dbReference type="Proteomes" id="UP000250369"/>
    </source>
</evidence>
<dbReference type="Proteomes" id="UP000250369">
    <property type="component" value="Unassembled WGS sequence"/>
</dbReference>
<comment type="caution">
    <text evidence="2">The sequence shown here is derived from an EMBL/GenBank/DDBJ whole genome shotgun (WGS) entry which is preliminary data.</text>
</comment>
<dbReference type="EMBL" id="QMFB01000029">
    <property type="protein sequence ID" value="RAV13661.1"/>
    <property type="molecule type" value="Genomic_DNA"/>
</dbReference>
<dbReference type="AlphaFoldDB" id="A0A329M0X9"/>
<dbReference type="GO" id="GO:0008999">
    <property type="term" value="F:protein-N-terminal-alanine acetyltransferase activity"/>
    <property type="evidence" value="ECO:0007669"/>
    <property type="project" value="TreeGrafter"/>
</dbReference>
<dbReference type="PANTHER" id="PTHR43792:SF9">
    <property type="entry name" value="RIBOSOMAL-PROTEIN-ALANINE ACETYLTRANSFERASE"/>
    <property type="match status" value="1"/>
</dbReference>
<organism evidence="2 3">
    <name type="scientific">Paenibacillus contaminans</name>
    <dbReference type="NCBI Taxonomy" id="450362"/>
    <lineage>
        <taxon>Bacteria</taxon>
        <taxon>Bacillati</taxon>
        <taxon>Bacillota</taxon>
        <taxon>Bacilli</taxon>
        <taxon>Bacillales</taxon>
        <taxon>Paenibacillaceae</taxon>
        <taxon>Paenibacillus</taxon>
    </lineage>
</organism>
<accession>A0A329M0X9</accession>
<protein>
    <submittedName>
        <fullName evidence="2">N-acetyltransferase</fullName>
    </submittedName>
</protein>
<reference evidence="2 3" key="1">
    <citation type="journal article" date="2009" name="Int. J. Syst. Evol. Microbiol.">
        <title>Paenibacillus contaminans sp. nov., isolated from a contaminated laboratory plate.</title>
        <authorList>
            <person name="Chou J.H."/>
            <person name="Lee J.H."/>
            <person name="Lin M.C."/>
            <person name="Chang P.S."/>
            <person name="Arun A.B."/>
            <person name="Young C.C."/>
            <person name="Chen W.M."/>
        </authorList>
    </citation>
    <scope>NUCLEOTIDE SEQUENCE [LARGE SCALE GENOMIC DNA]</scope>
    <source>
        <strain evidence="2 3">CKOBP-6</strain>
    </source>
</reference>